<gene>
    <name evidence="2" type="ORF">IZO911_LOCUS38881</name>
</gene>
<organism evidence="2 3">
    <name type="scientific">Adineta steineri</name>
    <dbReference type="NCBI Taxonomy" id="433720"/>
    <lineage>
        <taxon>Eukaryota</taxon>
        <taxon>Metazoa</taxon>
        <taxon>Spiralia</taxon>
        <taxon>Gnathifera</taxon>
        <taxon>Rotifera</taxon>
        <taxon>Eurotatoria</taxon>
        <taxon>Bdelloidea</taxon>
        <taxon>Adinetida</taxon>
        <taxon>Adinetidae</taxon>
        <taxon>Adineta</taxon>
    </lineage>
</organism>
<comment type="caution">
    <text evidence="2">The sequence shown here is derived from an EMBL/GenBank/DDBJ whole genome shotgun (WGS) entry which is preliminary data.</text>
</comment>
<evidence type="ECO:0000313" key="2">
    <source>
        <dbReference type="EMBL" id="CAF1389653.1"/>
    </source>
</evidence>
<feature type="transmembrane region" description="Helical" evidence="1">
    <location>
        <begin position="349"/>
        <end position="368"/>
    </location>
</feature>
<protein>
    <submittedName>
        <fullName evidence="2">Uncharacterized protein</fullName>
    </submittedName>
</protein>
<reference evidence="2" key="1">
    <citation type="submission" date="2021-02" db="EMBL/GenBank/DDBJ databases">
        <authorList>
            <person name="Nowell W R."/>
        </authorList>
    </citation>
    <scope>NUCLEOTIDE SEQUENCE</scope>
</reference>
<sequence length="523" mass="60828">MNGPAIRHWCMRFESKHQIFKRLAVKSNNFKNILYTLSKRNQLHQCLLLSFSNYYTIVNEGYSVSERDLCTLPIDIREDIDGETLFNLPQSMMYEIIKPMKDRVRFLTEHRNLFDGASKNDSDQSKCEKYSHISLDDSQQLLEKHNFNQTTTQSTIMFSSNTQGGGSVLGSTTTSDIIHEEIIISSKEDENKENDVDDEEPTLPSPYIIPDLPLRIQQIIDKGEIGEFRSHTNARRLLLDTIFNDVTTKYSLLYPTRDHYRLMGKAILKKLSTSKDNEALSPVQFWDTIDIHDYPKDLNKSIQIMKNQLIDRNVNLELVRSSWKKTLFQRRNFIRNLTTKEVLEEYPSYFYASLVCSSLSFLTLYNFFIKFFVKDFRRDSINYEVIGETSSIDEALCIIISLYVIFELQFGIHNRIIQLLYGILLKQSGALTKPLRVLLNQWNSIIDKKEDEEDGHMVTTNSANCKTLTATVQSLTQVEDNQTDDLPDSEEQEEMVSWIYCRGIYCRKQFSQGAHCLHETNFN</sequence>
<name>A0A815KDI2_9BILA</name>
<evidence type="ECO:0000313" key="3">
    <source>
        <dbReference type="Proteomes" id="UP000663860"/>
    </source>
</evidence>
<dbReference type="EMBL" id="CAJNOE010001121">
    <property type="protein sequence ID" value="CAF1389653.1"/>
    <property type="molecule type" value="Genomic_DNA"/>
</dbReference>
<keyword evidence="1" id="KW-1133">Transmembrane helix</keyword>
<accession>A0A815KDI2</accession>
<evidence type="ECO:0000256" key="1">
    <source>
        <dbReference type="SAM" id="Phobius"/>
    </source>
</evidence>
<proteinExistence type="predicted"/>
<keyword evidence="1" id="KW-0472">Membrane</keyword>
<dbReference type="AlphaFoldDB" id="A0A815KDI2"/>
<dbReference type="Proteomes" id="UP000663860">
    <property type="component" value="Unassembled WGS sequence"/>
</dbReference>
<keyword evidence="1" id="KW-0812">Transmembrane</keyword>